<dbReference type="Proteomes" id="UP000198561">
    <property type="component" value="Unassembled WGS sequence"/>
</dbReference>
<proteinExistence type="predicted"/>
<gene>
    <name evidence="1" type="ORF">SAMN05421593_2645</name>
</gene>
<protein>
    <submittedName>
        <fullName evidence="1">Uncharacterized protein</fullName>
    </submittedName>
</protein>
<dbReference type="AlphaFoldDB" id="A0A1H6HGN7"/>
<accession>A0A1H6HGN7</accession>
<dbReference type="RefSeq" id="WP_089692705.1">
    <property type="nucleotide sequence ID" value="NZ_FNWQ01000003.1"/>
</dbReference>
<sequence length="165" mass="19340">MKTNILFTFFITIIIFTQCKSQTSQPINIADYPNFYNQTISNLNNLMPNKTNYYNQPLSVFLQALAQNNIVIKAYDPGPFDNNFLSLMFINDAESSSIIYQNGYVQPHIAITYQQTFDYQQASSILNQYHWFWNPTAENFYKNLIIKKIEFWYVRGLTNKAQAPK</sequence>
<dbReference type="OrthoDB" id="1262800at2"/>
<evidence type="ECO:0000313" key="2">
    <source>
        <dbReference type="Proteomes" id="UP000198561"/>
    </source>
</evidence>
<name>A0A1H6HGN7_CHRCI</name>
<reference evidence="1 2" key="1">
    <citation type="submission" date="2016-10" db="EMBL/GenBank/DDBJ databases">
        <authorList>
            <person name="de Groot N.N."/>
        </authorList>
    </citation>
    <scope>NUCLEOTIDE SEQUENCE [LARGE SCALE GENOMIC DNA]</scope>
    <source>
        <strain evidence="1 2">DSM 23031</strain>
    </source>
</reference>
<organism evidence="1 2">
    <name type="scientific">Chryseobacterium culicis</name>
    <dbReference type="NCBI Taxonomy" id="680127"/>
    <lineage>
        <taxon>Bacteria</taxon>
        <taxon>Pseudomonadati</taxon>
        <taxon>Bacteroidota</taxon>
        <taxon>Flavobacteriia</taxon>
        <taxon>Flavobacteriales</taxon>
        <taxon>Weeksellaceae</taxon>
        <taxon>Chryseobacterium group</taxon>
        <taxon>Chryseobacterium</taxon>
    </lineage>
</organism>
<dbReference type="EMBL" id="FNWQ01000003">
    <property type="protein sequence ID" value="SEH34616.1"/>
    <property type="molecule type" value="Genomic_DNA"/>
</dbReference>
<evidence type="ECO:0000313" key="1">
    <source>
        <dbReference type="EMBL" id="SEH34616.1"/>
    </source>
</evidence>